<organism evidence="1 2">
    <name type="scientific">Halteria grandinella</name>
    <dbReference type="NCBI Taxonomy" id="5974"/>
    <lineage>
        <taxon>Eukaryota</taxon>
        <taxon>Sar</taxon>
        <taxon>Alveolata</taxon>
        <taxon>Ciliophora</taxon>
        <taxon>Intramacronucleata</taxon>
        <taxon>Spirotrichea</taxon>
        <taxon>Stichotrichia</taxon>
        <taxon>Sporadotrichida</taxon>
        <taxon>Halteriidae</taxon>
        <taxon>Halteria</taxon>
    </lineage>
</organism>
<proteinExistence type="predicted"/>
<gene>
    <name evidence="1" type="ORF">FGO68_gene15464</name>
</gene>
<evidence type="ECO:0000313" key="1">
    <source>
        <dbReference type="EMBL" id="TNV87503.1"/>
    </source>
</evidence>
<reference evidence="1" key="1">
    <citation type="submission" date="2019-06" db="EMBL/GenBank/DDBJ databases">
        <authorList>
            <person name="Zheng W."/>
        </authorList>
    </citation>
    <scope>NUCLEOTIDE SEQUENCE</scope>
    <source>
        <strain evidence="1">QDHG01</strain>
    </source>
</reference>
<sequence length="69" mass="8115">MIMQQYFIYTLSALINFTKVMRQLAQSPVVKLLKFRGRTRISSLLSIDGDNIWCPTFFRIVNNEETQDI</sequence>
<comment type="caution">
    <text evidence="1">The sequence shown here is derived from an EMBL/GenBank/DDBJ whole genome shotgun (WGS) entry which is preliminary data.</text>
</comment>
<keyword evidence="2" id="KW-1185">Reference proteome</keyword>
<protein>
    <submittedName>
        <fullName evidence="1">Uncharacterized protein</fullName>
    </submittedName>
</protein>
<name>A0A8J8P5A4_HALGN</name>
<evidence type="ECO:0000313" key="2">
    <source>
        <dbReference type="Proteomes" id="UP000785679"/>
    </source>
</evidence>
<accession>A0A8J8P5A4</accession>
<dbReference type="Proteomes" id="UP000785679">
    <property type="component" value="Unassembled WGS sequence"/>
</dbReference>
<dbReference type="AlphaFoldDB" id="A0A8J8P5A4"/>
<dbReference type="EMBL" id="RRYP01000394">
    <property type="protein sequence ID" value="TNV87503.1"/>
    <property type="molecule type" value="Genomic_DNA"/>
</dbReference>